<organism evidence="2 3">
    <name type="scientific">Plakobranchus ocellatus</name>
    <dbReference type="NCBI Taxonomy" id="259542"/>
    <lineage>
        <taxon>Eukaryota</taxon>
        <taxon>Metazoa</taxon>
        <taxon>Spiralia</taxon>
        <taxon>Lophotrochozoa</taxon>
        <taxon>Mollusca</taxon>
        <taxon>Gastropoda</taxon>
        <taxon>Heterobranchia</taxon>
        <taxon>Euthyneura</taxon>
        <taxon>Panpulmonata</taxon>
        <taxon>Sacoglossa</taxon>
        <taxon>Placobranchoidea</taxon>
        <taxon>Plakobranchidae</taxon>
        <taxon>Plakobranchus</taxon>
    </lineage>
</organism>
<reference evidence="2 3" key="1">
    <citation type="journal article" date="2021" name="Elife">
        <title>Chloroplast acquisition without the gene transfer in kleptoplastic sea slugs, Plakobranchus ocellatus.</title>
        <authorList>
            <person name="Maeda T."/>
            <person name="Takahashi S."/>
            <person name="Yoshida T."/>
            <person name="Shimamura S."/>
            <person name="Takaki Y."/>
            <person name="Nagai Y."/>
            <person name="Toyoda A."/>
            <person name="Suzuki Y."/>
            <person name="Arimoto A."/>
            <person name="Ishii H."/>
            <person name="Satoh N."/>
            <person name="Nishiyama T."/>
            <person name="Hasebe M."/>
            <person name="Maruyama T."/>
            <person name="Minagawa J."/>
            <person name="Obokata J."/>
            <person name="Shigenobu S."/>
        </authorList>
    </citation>
    <scope>NUCLEOTIDE SEQUENCE [LARGE SCALE GENOMIC DNA]</scope>
</reference>
<proteinExistence type="predicted"/>
<name>A0AAV4CEK8_9GAST</name>
<dbReference type="EMBL" id="BLXT01006199">
    <property type="protein sequence ID" value="GFO29791.1"/>
    <property type="molecule type" value="Genomic_DNA"/>
</dbReference>
<evidence type="ECO:0000313" key="2">
    <source>
        <dbReference type="EMBL" id="GFO29791.1"/>
    </source>
</evidence>
<gene>
    <name evidence="2" type="ORF">PoB_005629600</name>
</gene>
<feature type="region of interest" description="Disordered" evidence="1">
    <location>
        <begin position="39"/>
        <end position="80"/>
    </location>
</feature>
<protein>
    <submittedName>
        <fullName evidence="2">Uncharacterized protein</fullName>
    </submittedName>
</protein>
<evidence type="ECO:0000313" key="3">
    <source>
        <dbReference type="Proteomes" id="UP000735302"/>
    </source>
</evidence>
<dbReference type="AlphaFoldDB" id="A0AAV4CEK8"/>
<comment type="caution">
    <text evidence="2">The sequence shown here is derived from an EMBL/GenBank/DDBJ whole genome shotgun (WGS) entry which is preliminary data.</text>
</comment>
<dbReference type="Proteomes" id="UP000735302">
    <property type="component" value="Unassembled WGS sequence"/>
</dbReference>
<accession>A0AAV4CEK8</accession>
<sequence>MSSLIDGGGDRTADNVDLATVNSAGYDVINLSLGIALMNAGLPPGPPLPLPPPSSPPPSPAPPPPPPPPSPPPPPPPSLL</sequence>
<evidence type="ECO:0000256" key="1">
    <source>
        <dbReference type="SAM" id="MobiDB-lite"/>
    </source>
</evidence>
<keyword evidence="3" id="KW-1185">Reference proteome</keyword>
<feature type="compositionally biased region" description="Pro residues" evidence="1">
    <location>
        <begin position="43"/>
        <end position="80"/>
    </location>
</feature>